<name>A0A4Y2W6Y5_ARAVE</name>
<dbReference type="EMBL" id="BGPR01056672">
    <property type="protein sequence ID" value="GBO33155.1"/>
    <property type="molecule type" value="Genomic_DNA"/>
</dbReference>
<protein>
    <submittedName>
        <fullName evidence="2">Uncharacterized protein</fullName>
    </submittedName>
</protein>
<keyword evidence="3" id="KW-1185">Reference proteome</keyword>
<accession>A0A4Y2W6Y5</accession>
<evidence type="ECO:0000313" key="3">
    <source>
        <dbReference type="Proteomes" id="UP000499080"/>
    </source>
</evidence>
<dbReference type="AlphaFoldDB" id="A0A4Y2W6Y5"/>
<reference evidence="2 3" key="1">
    <citation type="journal article" date="2019" name="Sci. Rep.">
        <title>Orb-weaving spider Araneus ventricosus genome elucidates the spidroin gene catalogue.</title>
        <authorList>
            <person name="Kono N."/>
            <person name="Nakamura H."/>
            <person name="Ohtoshi R."/>
            <person name="Moran D.A.P."/>
            <person name="Shinohara A."/>
            <person name="Yoshida Y."/>
            <person name="Fujiwara M."/>
            <person name="Mori M."/>
            <person name="Tomita M."/>
            <person name="Arakawa K."/>
        </authorList>
    </citation>
    <scope>NUCLEOTIDE SEQUENCE [LARGE SCALE GENOMIC DNA]</scope>
</reference>
<proteinExistence type="predicted"/>
<sequence length="115" mass="12950">MQVCYIGELSSKSEGTCNCPRTEKTNDQLPPQTGDKNKIKPSLPTDSYNSKWIFPTITSCYSDRRQGDSLASRILWADIQRSILTHVTHSNAPCQFNINIHGASWRTGTTYILEN</sequence>
<gene>
    <name evidence="2" type="ORF">AVEN_204429_1</name>
</gene>
<evidence type="ECO:0000313" key="2">
    <source>
        <dbReference type="EMBL" id="GBO33155.1"/>
    </source>
</evidence>
<comment type="caution">
    <text evidence="2">The sequence shown here is derived from an EMBL/GenBank/DDBJ whole genome shotgun (WGS) entry which is preliminary data.</text>
</comment>
<feature type="region of interest" description="Disordered" evidence="1">
    <location>
        <begin position="13"/>
        <end position="43"/>
    </location>
</feature>
<evidence type="ECO:0000256" key="1">
    <source>
        <dbReference type="SAM" id="MobiDB-lite"/>
    </source>
</evidence>
<dbReference type="Proteomes" id="UP000499080">
    <property type="component" value="Unassembled WGS sequence"/>
</dbReference>
<organism evidence="2 3">
    <name type="scientific">Araneus ventricosus</name>
    <name type="common">Orbweaver spider</name>
    <name type="synonym">Epeira ventricosa</name>
    <dbReference type="NCBI Taxonomy" id="182803"/>
    <lineage>
        <taxon>Eukaryota</taxon>
        <taxon>Metazoa</taxon>
        <taxon>Ecdysozoa</taxon>
        <taxon>Arthropoda</taxon>
        <taxon>Chelicerata</taxon>
        <taxon>Arachnida</taxon>
        <taxon>Araneae</taxon>
        <taxon>Araneomorphae</taxon>
        <taxon>Entelegynae</taxon>
        <taxon>Araneoidea</taxon>
        <taxon>Araneidae</taxon>
        <taxon>Araneus</taxon>
    </lineage>
</organism>